<dbReference type="SUPFAM" id="SSF53092">
    <property type="entry name" value="Creatinase/prolidase N-terminal domain"/>
    <property type="match status" value="1"/>
</dbReference>
<dbReference type="InterPro" id="IPR050659">
    <property type="entry name" value="Peptidase_M24B"/>
</dbReference>
<dbReference type="RefSeq" id="WP_353648425.1">
    <property type="nucleotide sequence ID" value="NZ_CP159218.1"/>
</dbReference>
<reference evidence="5" key="1">
    <citation type="submission" date="2024-05" db="EMBL/GenBank/DDBJ databases">
        <authorList>
            <person name="Cai S.Y."/>
            <person name="Jin L.M."/>
            <person name="Li H.R."/>
        </authorList>
    </citation>
    <scope>NUCLEOTIDE SEQUENCE</scope>
    <source>
        <strain evidence="5">A5-74</strain>
    </source>
</reference>
<organism evidence="5">
    <name type="scientific">Nakamurella sp. A5-74</name>
    <dbReference type="NCBI Taxonomy" id="3158264"/>
    <lineage>
        <taxon>Bacteria</taxon>
        <taxon>Bacillati</taxon>
        <taxon>Actinomycetota</taxon>
        <taxon>Actinomycetes</taxon>
        <taxon>Nakamurellales</taxon>
        <taxon>Nakamurellaceae</taxon>
        <taxon>Nakamurella</taxon>
    </lineage>
</organism>
<keyword evidence="1" id="KW-0479">Metal-binding</keyword>
<dbReference type="Pfam" id="PF01321">
    <property type="entry name" value="Creatinase_N"/>
    <property type="match status" value="1"/>
</dbReference>
<dbReference type="PANTHER" id="PTHR46112:SF8">
    <property type="entry name" value="CYTOPLASMIC PEPTIDASE PEPQ-RELATED"/>
    <property type="match status" value="1"/>
</dbReference>
<keyword evidence="5" id="KW-0031">Aminopeptidase</keyword>
<dbReference type="Gene3D" id="3.40.350.10">
    <property type="entry name" value="Creatinase/prolidase N-terminal domain"/>
    <property type="match status" value="1"/>
</dbReference>
<accession>A0AAU8DMR9</accession>
<dbReference type="Pfam" id="PF00557">
    <property type="entry name" value="Peptidase_M24"/>
    <property type="match status" value="1"/>
</dbReference>
<dbReference type="EMBL" id="CP159218">
    <property type="protein sequence ID" value="XCG62810.1"/>
    <property type="molecule type" value="Genomic_DNA"/>
</dbReference>
<dbReference type="PROSITE" id="PS00491">
    <property type="entry name" value="PROLINE_PEPTIDASE"/>
    <property type="match status" value="1"/>
</dbReference>
<dbReference type="InterPro" id="IPR029149">
    <property type="entry name" value="Creatin/AminoP/Spt16_N"/>
</dbReference>
<feature type="domain" description="Peptidase M24" evidence="3">
    <location>
        <begin position="162"/>
        <end position="365"/>
    </location>
</feature>
<dbReference type="Gene3D" id="3.90.230.10">
    <property type="entry name" value="Creatinase/methionine aminopeptidase superfamily"/>
    <property type="match status" value="1"/>
</dbReference>
<dbReference type="GO" id="GO:0046872">
    <property type="term" value="F:metal ion binding"/>
    <property type="evidence" value="ECO:0007669"/>
    <property type="project" value="UniProtKB-KW"/>
</dbReference>
<dbReference type="InterPro" id="IPR001714">
    <property type="entry name" value="Pept_M24_MAP"/>
</dbReference>
<evidence type="ECO:0000256" key="2">
    <source>
        <dbReference type="ARBA" id="ARBA00022801"/>
    </source>
</evidence>
<dbReference type="InterPro" id="IPR000587">
    <property type="entry name" value="Creatinase_N"/>
</dbReference>
<keyword evidence="2" id="KW-0378">Hydrolase</keyword>
<dbReference type="GO" id="GO:0004177">
    <property type="term" value="F:aminopeptidase activity"/>
    <property type="evidence" value="ECO:0007669"/>
    <property type="project" value="UniProtKB-KW"/>
</dbReference>
<gene>
    <name evidence="5" type="ORF">ABLG96_16525</name>
</gene>
<protein>
    <submittedName>
        <fullName evidence="5">Aminopeptidase P family protein</fullName>
    </submittedName>
</protein>
<evidence type="ECO:0000313" key="5">
    <source>
        <dbReference type="EMBL" id="XCG62810.1"/>
    </source>
</evidence>
<name>A0AAU8DMR9_9ACTN</name>
<evidence type="ECO:0000256" key="1">
    <source>
        <dbReference type="ARBA" id="ARBA00022723"/>
    </source>
</evidence>
<dbReference type="GO" id="GO:0008235">
    <property type="term" value="F:metalloexopeptidase activity"/>
    <property type="evidence" value="ECO:0007669"/>
    <property type="project" value="UniProtKB-ARBA"/>
</dbReference>
<dbReference type="PRINTS" id="PR00599">
    <property type="entry name" value="MAPEPTIDASE"/>
</dbReference>
<dbReference type="PANTHER" id="PTHR46112">
    <property type="entry name" value="AMINOPEPTIDASE"/>
    <property type="match status" value="1"/>
</dbReference>
<proteinExistence type="predicted"/>
<dbReference type="InterPro" id="IPR036005">
    <property type="entry name" value="Creatinase/aminopeptidase-like"/>
</dbReference>
<dbReference type="AlphaFoldDB" id="A0AAU8DMR9"/>
<evidence type="ECO:0000259" key="4">
    <source>
        <dbReference type="Pfam" id="PF01321"/>
    </source>
</evidence>
<dbReference type="InterPro" id="IPR001131">
    <property type="entry name" value="Peptidase_M24B_aminopep-P_CS"/>
</dbReference>
<keyword evidence="5" id="KW-0645">Protease</keyword>
<feature type="domain" description="Creatinase N-terminal" evidence="4">
    <location>
        <begin position="10"/>
        <end position="154"/>
    </location>
</feature>
<sequence>MGSPGNHRRRRAAVAAALRSADLQALLVTDPVNIRYLTGFTGSAGALLIGSGSGSGSGSGDGSGDVGGTGGDDPASALCTDDRYALQAAEQTPDLALVIDRTYELALLPSVRGRCGFEADHVTVARSRLLTAAAQDAGFALVPTSDVVERGREIKDAGEIALLRRACAVADEALARLIQAGGLAVGRTEREAALDLDFRMMRLGAHAPSFATILAAGEHSAVPHHEPTDRPLAAGDLVKIDFGAEVAGYHSDMTRTFVLGRAADWQRDLHALVLTAQTAGRVAVAAGADGAAIDAAARDVIVAAGQGEYFGHGLGHGVGLRIHEAPALDARSTAIMRPGMCVTVEPGIYLTGRGGVRIEDTGVVRASGPDASGYEVLTLTGTELLEL</sequence>
<evidence type="ECO:0000259" key="3">
    <source>
        <dbReference type="Pfam" id="PF00557"/>
    </source>
</evidence>
<dbReference type="InterPro" id="IPR000994">
    <property type="entry name" value="Pept_M24"/>
</dbReference>
<dbReference type="SUPFAM" id="SSF55920">
    <property type="entry name" value="Creatinase/aminopeptidase"/>
    <property type="match status" value="1"/>
</dbReference>